<evidence type="ECO:0000313" key="1">
    <source>
        <dbReference type="EMBL" id="HIS67014.1"/>
    </source>
</evidence>
<name>A0A9D1JW84_9FIRM</name>
<evidence type="ECO:0000313" key="2">
    <source>
        <dbReference type="Proteomes" id="UP000824001"/>
    </source>
</evidence>
<comment type="caution">
    <text evidence="1">The sequence shown here is derived from an EMBL/GenBank/DDBJ whole genome shotgun (WGS) entry which is preliminary data.</text>
</comment>
<reference evidence="1" key="2">
    <citation type="journal article" date="2021" name="PeerJ">
        <title>Extensive microbial diversity within the chicken gut microbiome revealed by metagenomics and culture.</title>
        <authorList>
            <person name="Gilroy R."/>
            <person name="Ravi A."/>
            <person name="Getino M."/>
            <person name="Pursley I."/>
            <person name="Horton D.L."/>
            <person name="Alikhan N.F."/>
            <person name="Baker D."/>
            <person name="Gharbi K."/>
            <person name="Hall N."/>
            <person name="Watson M."/>
            <person name="Adriaenssens E.M."/>
            <person name="Foster-Nyarko E."/>
            <person name="Jarju S."/>
            <person name="Secka A."/>
            <person name="Antonio M."/>
            <person name="Oren A."/>
            <person name="Chaudhuri R.R."/>
            <person name="La Ragione R."/>
            <person name="Hildebrand F."/>
            <person name="Pallen M.J."/>
        </authorList>
    </citation>
    <scope>NUCLEOTIDE SEQUENCE</scope>
    <source>
        <strain evidence="1">ChiHjej10B9-9673</strain>
    </source>
</reference>
<gene>
    <name evidence="1" type="ORF">IAC18_05560</name>
</gene>
<evidence type="ECO:0008006" key="3">
    <source>
        <dbReference type="Google" id="ProtNLM"/>
    </source>
</evidence>
<organism evidence="1 2">
    <name type="scientific">Candidatus Scatomorpha merdipullorum</name>
    <dbReference type="NCBI Taxonomy" id="2840927"/>
    <lineage>
        <taxon>Bacteria</taxon>
        <taxon>Bacillati</taxon>
        <taxon>Bacillota</taxon>
        <taxon>Clostridia</taxon>
        <taxon>Eubacteriales</taxon>
        <taxon>Candidatus Scatomorpha</taxon>
    </lineage>
</organism>
<dbReference type="Proteomes" id="UP000824001">
    <property type="component" value="Unassembled WGS sequence"/>
</dbReference>
<proteinExistence type="predicted"/>
<accession>A0A9D1JW84</accession>
<dbReference type="AlphaFoldDB" id="A0A9D1JW84"/>
<dbReference type="EMBL" id="DVJK01000156">
    <property type="protein sequence ID" value="HIS67014.1"/>
    <property type="molecule type" value="Genomic_DNA"/>
</dbReference>
<protein>
    <recommendedName>
        <fullName evidence="3">AlgX/AlgJ SGNH hydrolase-like domain-containing protein</fullName>
    </recommendedName>
</protein>
<sequence>ELFAAEDATLYFAHDSHWTSRGAALAADALNAELGVESGYADGYEFESRAHTGDLFEMLYPAGRDTETDDAPAGLAFTQGEGVRPDSITIDTEGAGEGRLLMFRDSFGELLYPFMAEGFAEARFSRQAAYDLTLAEELSADCVVIEIVERNLSWLYEQPALLPASEREIDAAGAAPGAASLDIEGVSDGFHSVTGAISGEIDVDSPVYIGYNGAWYEALLTNDGFTAMLPGEGGGEYAACWYSGGELVCARINIESGEG</sequence>
<reference evidence="1" key="1">
    <citation type="submission" date="2020-10" db="EMBL/GenBank/DDBJ databases">
        <authorList>
            <person name="Gilroy R."/>
        </authorList>
    </citation>
    <scope>NUCLEOTIDE SEQUENCE</scope>
    <source>
        <strain evidence="1">ChiHjej10B9-9673</strain>
    </source>
</reference>
<feature type="non-terminal residue" evidence="1">
    <location>
        <position position="1"/>
    </location>
</feature>